<protein>
    <recommendedName>
        <fullName evidence="3">Secreted protein</fullName>
    </recommendedName>
</protein>
<reference evidence="2" key="1">
    <citation type="submission" date="2015-04" db="EMBL/GenBank/DDBJ databases">
        <title>The genome sequence of the plant pathogenic Rhizarian Plasmodiophora brassicae reveals insights in its biotrophic life cycle and the origin of chitin synthesis.</title>
        <authorList>
            <person name="Schwelm A."/>
            <person name="Fogelqvist J."/>
            <person name="Knaust A."/>
            <person name="Julke S."/>
            <person name="Lilja T."/>
            <person name="Dhandapani V."/>
            <person name="Bonilla-Rosso G."/>
            <person name="Karlsson M."/>
            <person name="Shevchenko A."/>
            <person name="Choi S.R."/>
            <person name="Kim H.G."/>
            <person name="Park J.Y."/>
            <person name="Lim Y.P."/>
            <person name="Ludwig-Muller J."/>
            <person name="Dixelius C."/>
        </authorList>
    </citation>
    <scope>NUCLEOTIDE SEQUENCE</scope>
    <source>
        <tissue evidence="2">Potato root galls</tissue>
    </source>
</reference>
<sequence>HRLHFFHHPLFICFTFFLAWELHSLTSSTSALSFCTLSSSLACCNYIDEEEIDWFRWLILGRAGNCASKSNAKDESVYLLIAFYVNPRPPHFSESNGFISSDS</sequence>
<evidence type="ECO:0000256" key="1">
    <source>
        <dbReference type="SAM" id="SignalP"/>
    </source>
</evidence>
<dbReference type="AlphaFoldDB" id="A0A0H5QJV3"/>
<evidence type="ECO:0008006" key="3">
    <source>
        <dbReference type="Google" id="ProtNLM"/>
    </source>
</evidence>
<organism evidence="2">
    <name type="scientific">Spongospora subterranea</name>
    <dbReference type="NCBI Taxonomy" id="70186"/>
    <lineage>
        <taxon>Eukaryota</taxon>
        <taxon>Sar</taxon>
        <taxon>Rhizaria</taxon>
        <taxon>Endomyxa</taxon>
        <taxon>Phytomyxea</taxon>
        <taxon>Plasmodiophorida</taxon>
        <taxon>Plasmodiophoridae</taxon>
        <taxon>Spongospora</taxon>
    </lineage>
</organism>
<keyword evidence="1" id="KW-0732">Signal</keyword>
<proteinExistence type="predicted"/>
<feature type="signal peptide" evidence="1">
    <location>
        <begin position="1"/>
        <end position="31"/>
    </location>
</feature>
<feature type="non-terminal residue" evidence="2">
    <location>
        <position position="1"/>
    </location>
</feature>
<feature type="chain" id="PRO_5005223462" description="Secreted protein" evidence="1">
    <location>
        <begin position="32"/>
        <end position="103"/>
    </location>
</feature>
<dbReference type="EMBL" id="HACM01001928">
    <property type="protein sequence ID" value="CRZ02370.1"/>
    <property type="molecule type" value="Transcribed_RNA"/>
</dbReference>
<evidence type="ECO:0000313" key="2">
    <source>
        <dbReference type="EMBL" id="CRZ02370.1"/>
    </source>
</evidence>
<accession>A0A0H5QJV3</accession>
<name>A0A0H5QJV3_9EUKA</name>